<name>A0A4P9W0A5_9FUNG</name>
<dbReference type="Proteomes" id="UP000269721">
    <property type="component" value="Unassembled WGS sequence"/>
</dbReference>
<reference evidence="3" key="1">
    <citation type="journal article" date="2018" name="Nat. Microbiol.">
        <title>Leveraging single-cell genomics to expand the fungal tree of life.</title>
        <authorList>
            <person name="Ahrendt S.R."/>
            <person name="Quandt C.A."/>
            <person name="Ciobanu D."/>
            <person name="Clum A."/>
            <person name="Salamov A."/>
            <person name="Andreopoulos B."/>
            <person name="Cheng J.F."/>
            <person name="Woyke T."/>
            <person name="Pelin A."/>
            <person name="Henrissat B."/>
            <person name="Reynolds N.K."/>
            <person name="Benny G.L."/>
            <person name="Smith M.E."/>
            <person name="James T.Y."/>
            <person name="Grigoriev I.V."/>
        </authorList>
    </citation>
    <scope>NUCLEOTIDE SEQUENCE [LARGE SCALE GENOMIC DNA]</scope>
</reference>
<sequence length="183" mass="20387">MASAPPHRPPPLTPSPKYPWSIKKLGGRPLHHLVILHHWDIVSDPFNIPIAPGHTFPLSDSWVDKRSTGRTSGLATGRNGHANPPSPHPRIQRISRDDKKKPTKSKNGLTGEVVGSRRVEMDQKKQRLTAFMWTRYVDLPLPTPKEAKGGEKHPHEHELGSKRRWEAEGGLNGAISGRFAAEE</sequence>
<organism evidence="2 3">
    <name type="scientific">Blyttiomyces helicus</name>
    <dbReference type="NCBI Taxonomy" id="388810"/>
    <lineage>
        <taxon>Eukaryota</taxon>
        <taxon>Fungi</taxon>
        <taxon>Fungi incertae sedis</taxon>
        <taxon>Chytridiomycota</taxon>
        <taxon>Chytridiomycota incertae sedis</taxon>
        <taxon>Chytridiomycetes</taxon>
        <taxon>Chytridiomycetes incertae sedis</taxon>
        <taxon>Blyttiomyces</taxon>
    </lineage>
</organism>
<evidence type="ECO:0000313" key="3">
    <source>
        <dbReference type="Proteomes" id="UP000269721"/>
    </source>
</evidence>
<dbReference type="EMBL" id="KZ998963">
    <property type="protein sequence ID" value="RKO85561.1"/>
    <property type="molecule type" value="Genomic_DNA"/>
</dbReference>
<feature type="region of interest" description="Disordered" evidence="1">
    <location>
        <begin position="57"/>
        <end position="111"/>
    </location>
</feature>
<feature type="compositionally biased region" description="Basic and acidic residues" evidence="1">
    <location>
        <begin position="145"/>
        <end position="167"/>
    </location>
</feature>
<dbReference type="AlphaFoldDB" id="A0A4P9W0A5"/>
<accession>A0A4P9W0A5</accession>
<proteinExistence type="predicted"/>
<gene>
    <name evidence="2" type="ORF">BDK51DRAFT_27367</name>
</gene>
<protein>
    <submittedName>
        <fullName evidence="2">Uncharacterized protein</fullName>
    </submittedName>
</protein>
<feature type="region of interest" description="Disordered" evidence="1">
    <location>
        <begin position="140"/>
        <end position="183"/>
    </location>
</feature>
<evidence type="ECO:0000313" key="2">
    <source>
        <dbReference type="EMBL" id="RKO85561.1"/>
    </source>
</evidence>
<keyword evidence="3" id="KW-1185">Reference proteome</keyword>
<evidence type="ECO:0000256" key="1">
    <source>
        <dbReference type="SAM" id="MobiDB-lite"/>
    </source>
</evidence>